<name>A0ABR3QDB8_9TREE</name>
<comment type="similarity">
    <text evidence="2">Belongs to the THOC5 family.</text>
</comment>
<protein>
    <submittedName>
        <fullName evidence="5">Uncharacterized protein</fullName>
    </submittedName>
</protein>
<gene>
    <name evidence="5" type="ORF">Q8F55_000128</name>
</gene>
<proteinExistence type="inferred from homology"/>
<reference evidence="5 6" key="1">
    <citation type="submission" date="2023-08" db="EMBL/GenBank/DDBJ databases">
        <title>Annotated Genome Sequence of Vanrija albida AlHP1.</title>
        <authorList>
            <person name="Herzog R."/>
        </authorList>
    </citation>
    <scope>NUCLEOTIDE SEQUENCE [LARGE SCALE GENOMIC DNA]</scope>
    <source>
        <strain evidence="5 6">AlHP1</strain>
    </source>
</reference>
<evidence type="ECO:0000256" key="3">
    <source>
        <dbReference type="ARBA" id="ARBA00023242"/>
    </source>
</evidence>
<accession>A0ABR3QDB8</accession>
<comment type="subcellular location">
    <subcellularLocation>
        <location evidence="1">Nucleus</location>
    </subcellularLocation>
</comment>
<feature type="compositionally biased region" description="Low complexity" evidence="4">
    <location>
        <begin position="229"/>
        <end position="238"/>
    </location>
</feature>
<evidence type="ECO:0000256" key="1">
    <source>
        <dbReference type="ARBA" id="ARBA00004123"/>
    </source>
</evidence>
<evidence type="ECO:0000313" key="5">
    <source>
        <dbReference type="EMBL" id="KAL1412383.1"/>
    </source>
</evidence>
<sequence length="238" mass="25390">MSLPAHIGEASQLDPLVLLPLPAKLPPSPLPQLHDLSAQLTAHLGNGPAPDLPVLTAQMKSTTRASQTLLNAARSGAADARAGLDEADVALRTVMYELDRVREEMAQCMSYEPMYESLDIPDEEAFLACADTEVLATLPADGEPRARALIISRLEAELAAIMEREATVAALTAERDGLLRSRRELKSKYDKVDVYLADYARTSSAMAAKVKEVAHVASPAAPKDKDEPAAASPTPAQA</sequence>
<organism evidence="5 6">
    <name type="scientific">Vanrija albida</name>
    <dbReference type="NCBI Taxonomy" id="181172"/>
    <lineage>
        <taxon>Eukaryota</taxon>
        <taxon>Fungi</taxon>
        <taxon>Dikarya</taxon>
        <taxon>Basidiomycota</taxon>
        <taxon>Agaricomycotina</taxon>
        <taxon>Tremellomycetes</taxon>
        <taxon>Trichosporonales</taxon>
        <taxon>Trichosporonaceae</taxon>
        <taxon>Vanrija</taxon>
    </lineage>
</organism>
<dbReference type="InterPro" id="IPR019163">
    <property type="entry name" value="THO_Thoc5"/>
</dbReference>
<dbReference type="Proteomes" id="UP001565368">
    <property type="component" value="Unassembled WGS sequence"/>
</dbReference>
<evidence type="ECO:0000313" key="6">
    <source>
        <dbReference type="Proteomes" id="UP001565368"/>
    </source>
</evidence>
<keyword evidence="3" id="KW-0539">Nucleus</keyword>
<keyword evidence="6" id="KW-1185">Reference proteome</keyword>
<comment type="caution">
    <text evidence="5">The sequence shown here is derived from an EMBL/GenBank/DDBJ whole genome shotgun (WGS) entry which is preliminary data.</text>
</comment>
<dbReference type="EMBL" id="JBBXJM010000001">
    <property type="protein sequence ID" value="KAL1412383.1"/>
    <property type="molecule type" value="Genomic_DNA"/>
</dbReference>
<feature type="region of interest" description="Disordered" evidence="4">
    <location>
        <begin position="215"/>
        <end position="238"/>
    </location>
</feature>
<evidence type="ECO:0000256" key="2">
    <source>
        <dbReference type="ARBA" id="ARBA00008044"/>
    </source>
</evidence>
<dbReference type="GeneID" id="95981171"/>
<dbReference type="RefSeq" id="XP_069212327.1">
    <property type="nucleotide sequence ID" value="XM_069348783.1"/>
</dbReference>
<dbReference type="Pfam" id="PF09766">
    <property type="entry name" value="FmiP_Thoc5"/>
    <property type="match status" value="1"/>
</dbReference>
<evidence type="ECO:0000256" key="4">
    <source>
        <dbReference type="SAM" id="MobiDB-lite"/>
    </source>
</evidence>